<dbReference type="InterPro" id="IPR011604">
    <property type="entry name" value="PDDEXK-like_dom_sf"/>
</dbReference>
<comment type="caution">
    <text evidence="7">The sequence shown here is derived from an EMBL/GenBank/DDBJ whole genome shotgun (WGS) entry which is preliminary data.</text>
</comment>
<feature type="domain" description="PHD-type" evidence="5">
    <location>
        <begin position="578"/>
        <end position="627"/>
    </location>
</feature>
<dbReference type="Pfam" id="PF09588">
    <property type="entry name" value="YqaJ"/>
    <property type="match status" value="1"/>
</dbReference>
<reference evidence="7 8" key="1">
    <citation type="submission" date="2024-11" db="EMBL/GenBank/DDBJ databases">
        <title>Chromosome-level genome assembly of the freshwater bivalve Anodonta woodiana.</title>
        <authorList>
            <person name="Chen X."/>
        </authorList>
    </citation>
    <scope>NUCLEOTIDE SEQUENCE [LARGE SCALE GENOMIC DNA]</scope>
    <source>
        <strain evidence="7">MN2024</strain>
        <tissue evidence="7">Gills</tissue>
    </source>
</reference>
<protein>
    <recommendedName>
        <fullName evidence="5">PHD-type domain-containing protein</fullName>
    </recommendedName>
</protein>
<dbReference type="InterPro" id="IPR013083">
    <property type="entry name" value="Znf_RING/FYVE/PHD"/>
</dbReference>
<dbReference type="GO" id="GO:0006281">
    <property type="term" value="P:DNA repair"/>
    <property type="evidence" value="ECO:0007669"/>
    <property type="project" value="UniProtKB-ARBA"/>
</dbReference>
<dbReference type="InterPro" id="IPR019786">
    <property type="entry name" value="Zinc_finger_PHD-type_CS"/>
</dbReference>
<organism evidence="7 8">
    <name type="scientific">Sinanodonta woodiana</name>
    <name type="common">Chinese pond mussel</name>
    <name type="synonym">Anodonta woodiana</name>
    <dbReference type="NCBI Taxonomy" id="1069815"/>
    <lineage>
        <taxon>Eukaryota</taxon>
        <taxon>Metazoa</taxon>
        <taxon>Spiralia</taxon>
        <taxon>Lophotrochozoa</taxon>
        <taxon>Mollusca</taxon>
        <taxon>Bivalvia</taxon>
        <taxon>Autobranchia</taxon>
        <taxon>Heteroconchia</taxon>
        <taxon>Palaeoheterodonta</taxon>
        <taxon>Unionida</taxon>
        <taxon>Unionoidea</taxon>
        <taxon>Unionidae</taxon>
        <taxon>Unioninae</taxon>
        <taxon>Sinanodonta</taxon>
    </lineage>
</organism>
<dbReference type="InterPro" id="IPR019080">
    <property type="entry name" value="YqaJ_viral_recombinase"/>
</dbReference>
<dbReference type="SUPFAM" id="SSF57903">
    <property type="entry name" value="FYVE/PHD zinc finger"/>
    <property type="match status" value="1"/>
</dbReference>
<dbReference type="EMBL" id="JBJQND010000007">
    <property type="protein sequence ID" value="KAL3872100.1"/>
    <property type="molecule type" value="Genomic_DNA"/>
</dbReference>
<dbReference type="Gene3D" id="3.30.40.10">
    <property type="entry name" value="Zinc/RING finger domain, C3HC4 (zinc finger)"/>
    <property type="match status" value="1"/>
</dbReference>
<sequence length="637" mass="72631">MSKPVKIRENQIYIDTLDITSKQRYLSKCGLIDNLDPYQIPTSEWSTTEELFPCIQYPDIVNYLIYAKSSYTLEEMKAWKSIDAYNLFTSGWVREVAVCVKNGYHVVRGKVLHSQKLREKPTQPWIIAEKTETICTAHCDCMAGLGEVCTHVASLMFAIEATVKLRDSKTVTQAPAYWLLPAPLKQINYRPVAETDFTSAQMKKKHLDEAIATGTQTTPSRVRQHKEVPPMSETELINFLHEINKGHVKPAIMSIVQPFSDNFIPKEAQCMYPKLLSDLFDEEIHQLPLCEVRKKCNELKIEVTASQIEALEQSTRGQFMSKLWQKHRAGRITASKFKAVCHTNPTQPAPHLIRSICYPDLRKFKSIQTSWGLTYEPKAKHQYIAVMKKNHTNFLVRSTGLFIHITHPEIGASPDGLISCDCCGIGSLEIKCPYTMRDMDLSKADIAKSFLVRDCNGGLTLDRRHEHYYQVQCQLFVCDTNYADFVVWTRQSIHIERIEKCHAFWEGMLLKALHVFRVGILPELLARCYTRLPLQDSKGATPGPSSAIDQLSESTSFPLHNSKAALEPSNVAHQPSEPVWCFCQDEEYGQMVACDDQNCKFQWFHFDCVGITSKPKGKWFCPECIQSCSKSRINKVK</sequence>
<dbReference type="CDD" id="cd15505">
    <property type="entry name" value="PHD_ING"/>
    <property type="match status" value="1"/>
</dbReference>
<dbReference type="GO" id="GO:0008270">
    <property type="term" value="F:zinc ion binding"/>
    <property type="evidence" value="ECO:0007669"/>
    <property type="project" value="UniProtKB-KW"/>
</dbReference>
<dbReference type="PANTHER" id="PTHR47526">
    <property type="entry name" value="ATP-DEPENDENT DNA HELICASE"/>
    <property type="match status" value="1"/>
</dbReference>
<keyword evidence="1" id="KW-0479">Metal-binding</keyword>
<dbReference type="AlphaFoldDB" id="A0ABD3WFU0"/>
<evidence type="ECO:0000259" key="5">
    <source>
        <dbReference type="PROSITE" id="PS50016"/>
    </source>
</evidence>
<dbReference type="Gene3D" id="3.90.320.10">
    <property type="match status" value="1"/>
</dbReference>
<keyword evidence="2 4" id="KW-0863">Zinc-finger</keyword>
<dbReference type="CDD" id="cd22343">
    <property type="entry name" value="PDDEXK_lambda_exonuclease-like"/>
    <property type="match status" value="1"/>
</dbReference>
<evidence type="ECO:0000256" key="3">
    <source>
        <dbReference type="ARBA" id="ARBA00022833"/>
    </source>
</evidence>
<dbReference type="PANTHER" id="PTHR47526:SF4">
    <property type="entry name" value="SWIM-TYPE DOMAIN-CONTAINING PROTEIN"/>
    <property type="match status" value="1"/>
</dbReference>
<dbReference type="SUPFAM" id="SSF52980">
    <property type="entry name" value="Restriction endonuclease-like"/>
    <property type="match status" value="1"/>
</dbReference>
<dbReference type="Proteomes" id="UP001634394">
    <property type="component" value="Unassembled WGS sequence"/>
</dbReference>
<evidence type="ECO:0000313" key="8">
    <source>
        <dbReference type="Proteomes" id="UP001634394"/>
    </source>
</evidence>
<evidence type="ECO:0000256" key="4">
    <source>
        <dbReference type="PROSITE-ProRule" id="PRU00146"/>
    </source>
</evidence>
<dbReference type="PROSITE" id="PS01359">
    <property type="entry name" value="ZF_PHD_1"/>
    <property type="match status" value="1"/>
</dbReference>
<dbReference type="PROSITE" id="PS50016">
    <property type="entry name" value="ZF_PHD_2"/>
    <property type="match status" value="1"/>
</dbReference>
<dbReference type="InterPro" id="IPR011335">
    <property type="entry name" value="Restrct_endonuc-II-like"/>
</dbReference>
<proteinExistence type="predicted"/>
<dbReference type="InterPro" id="IPR059153">
    <property type="entry name" value="NSD_PHD-1st"/>
</dbReference>
<dbReference type="SMART" id="SM00249">
    <property type="entry name" value="PHD"/>
    <property type="match status" value="1"/>
</dbReference>
<keyword evidence="8" id="KW-1185">Reference proteome</keyword>
<dbReference type="InterPro" id="IPR011011">
    <property type="entry name" value="Znf_FYVE_PHD"/>
</dbReference>
<evidence type="ECO:0000313" key="6">
    <source>
        <dbReference type="EMBL" id="KAL3872100.1"/>
    </source>
</evidence>
<gene>
    <name evidence="6" type="ORF">ACJMK2_040054</name>
    <name evidence="7" type="ORF">ACJMK2_040056</name>
</gene>
<dbReference type="InterPro" id="IPR019787">
    <property type="entry name" value="Znf_PHD-finger"/>
</dbReference>
<evidence type="ECO:0000256" key="2">
    <source>
        <dbReference type="ARBA" id="ARBA00022771"/>
    </source>
</evidence>
<dbReference type="InterPro" id="IPR001965">
    <property type="entry name" value="Znf_PHD"/>
</dbReference>
<keyword evidence="3" id="KW-0862">Zinc</keyword>
<evidence type="ECO:0000313" key="7">
    <source>
        <dbReference type="EMBL" id="KAL3872103.1"/>
    </source>
</evidence>
<dbReference type="Pfam" id="PF23011">
    <property type="entry name" value="PHD-1st_NSD"/>
    <property type="match status" value="1"/>
</dbReference>
<dbReference type="EMBL" id="JBJQND010000007">
    <property type="protein sequence ID" value="KAL3872103.1"/>
    <property type="molecule type" value="Genomic_DNA"/>
</dbReference>
<accession>A0ABD3WFU0</accession>
<name>A0ABD3WFU0_SINWO</name>
<evidence type="ECO:0000256" key="1">
    <source>
        <dbReference type="ARBA" id="ARBA00022723"/>
    </source>
</evidence>